<feature type="transmembrane region" description="Helical" evidence="1">
    <location>
        <begin position="160"/>
        <end position="181"/>
    </location>
</feature>
<sequence length="342" mass="37365">MDSLTHIAVGATIAEAVLGPKVGNRAAMWGAIGATIPDLDVFLPMGGAVEAFTYHRGFSHSLIFLTALTPALVWAIIKIHPGTAEHWRGWMLAVFIVLLTHPLQDAFTVYGTQILWPLEMPPVSWSTIFIIDPAYSLPVFVGIFCALFMSRQRQTGHRMALVGLGLSTAYLAWSVTAKAMIDTRLEATLEARGLAGNKVHTTPTPFNTVLWRVLVMDGDRYHEGYVSLLDPAGTEVAFTAYPTNPALLEGIKDTWPVQRLKWFTQGFYSVRAGSPEIVMTDLRMGIEGSYIFAFLVGRLEDGIAVPVSNEAIIGAVDISLLDIAWRRIWDPAVSVVPGGDSK</sequence>
<gene>
    <name evidence="2" type="ORF">MNBD_ALPHA09-1849</name>
</gene>
<dbReference type="InterPro" id="IPR007404">
    <property type="entry name" value="YdjM-like"/>
</dbReference>
<evidence type="ECO:0000256" key="1">
    <source>
        <dbReference type="SAM" id="Phobius"/>
    </source>
</evidence>
<dbReference type="PANTHER" id="PTHR40031:SF1">
    <property type="entry name" value="MEMBRANE-BOUND METAL-DEPENDENT HYDROLASE"/>
    <property type="match status" value="1"/>
</dbReference>
<feature type="transmembrane region" description="Helical" evidence="1">
    <location>
        <begin position="89"/>
        <end position="111"/>
    </location>
</feature>
<reference evidence="2" key="1">
    <citation type="submission" date="2018-06" db="EMBL/GenBank/DDBJ databases">
        <authorList>
            <person name="Zhirakovskaya E."/>
        </authorList>
    </citation>
    <scope>NUCLEOTIDE SEQUENCE</scope>
</reference>
<keyword evidence="1" id="KW-0812">Transmembrane</keyword>
<dbReference type="EMBL" id="UOEM01000099">
    <property type="protein sequence ID" value="VAW16865.1"/>
    <property type="molecule type" value="Genomic_DNA"/>
</dbReference>
<name>A0A3B0TEC0_9ZZZZ</name>
<accession>A0A3B0TEC0</accession>
<dbReference type="GO" id="GO:0016787">
    <property type="term" value="F:hydrolase activity"/>
    <property type="evidence" value="ECO:0007669"/>
    <property type="project" value="UniProtKB-KW"/>
</dbReference>
<proteinExistence type="predicted"/>
<protein>
    <submittedName>
        <fullName evidence="2">Membrane-bound metal-dependent hydrolase</fullName>
    </submittedName>
</protein>
<dbReference type="PANTHER" id="PTHR40031">
    <property type="entry name" value="HYPOTHETICAL MEMBRANE SPANNING PROTEIN"/>
    <property type="match status" value="1"/>
</dbReference>
<keyword evidence="2" id="KW-0378">Hydrolase</keyword>
<dbReference type="InterPro" id="IPR053170">
    <property type="entry name" value="Transcription_regulator"/>
</dbReference>
<feature type="transmembrane region" description="Helical" evidence="1">
    <location>
        <begin position="123"/>
        <end position="148"/>
    </location>
</feature>
<dbReference type="Pfam" id="PF04307">
    <property type="entry name" value="YdjM"/>
    <property type="match status" value="1"/>
</dbReference>
<feature type="transmembrane region" description="Helical" evidence="1">
    <location>
        <begin position="58"/>
        <end position="77"/>
    </location>
</feature>
<evidence type="ECO:0000313" key="2">
    <source>
        <dbReference type="EMBL" id="VAW16865.1"/>
    </source>
</evidence>
<organism evidence="2">
    <name type="scientific">hydrothermal vent metagenome</name>
    <dbReference type="NCBI Taxonomy" id="652676"/>
    <lineage>
        <taxon>unclassified sequences</taxon>
        <taxon>metagenomes</taxon>
        <taxon>ecological metagenomes</taxon>
    </lineage>
</organism>
<dbReference type="AlphaFoldDB" id="A0A3B0TEC0"/>
<keyword evidence="1" id="KW-0472">Membrane</keyword>
<keyword evidence="1" id="KW-1133">Transmembrane helix</keyword>